<organism evidence="6 7">
    <name type="scientific">Pinctada imbricata</name>
    <name type="common">Atlantic pearl-oyster</name>
    <name type="synonym">Pinctada martensii</name>
    <dbReference type="NCBI Taxonomy" id="66713"/>
    <lineage>
        <taxon>Eukaryota</taxon>
        <taxon>Metazoa</taxon>
        <taxon>Spiralia</taxon>
        <taxon>Lophotrochozoa</taxon>
        <taxon>Mollusca</taxon>
        <taxon>Bivalvia</taxon>
        <taxon>Autobranchia</taxon>
        <taxon>Pteriomorphia</taxon>
        <taxon>Pterioida</taxon>
        <taxon>Pterioidea</taxon>
        <taxon>Pteriidae</taxon>
        <taxon>Pinctada</taxon>
    </lineage>
</organism>
<protein>
    <recommendedName>
        <fullName evidence="5">Tyr recombinase domain-containing protein</fullName>
    </recommendedName>
</protein>
<dbReference type="InterPro" id="IPR036514">
    <property type="entry name" value="SGNH_hydro_sf"/>
</dbReference>
<evidence type="ECO:0000313" key="6">
    <source>
        <dbReference type="EMBL" id="KAK3094780.1"/>
    </source>
</evidence>
<gene>
    <name evidence="6" type="ORF">FSP39_006177</name>
</gene>
<feature type="region of interest" description="Disordered" evidence="4">
    <location>
        <begin position="478"/>
        <end position="582"/>
    </location>
</feature>
<dbReference type="GO" id="GO:0006310">
    <property type="term" value="P:DNA recombination"/>
    <property type="evidence" value="ECO:0007669"/>
    <property type="project" value="UniProtKB-KW"/>
</dbReference>
<evidence type="ECO:0000256" key="4">
    <source>
        <dbReference type="SAM" id="MobiDB-lite"/>
    </source>
</evidence>
<dbReference type="PANTHER" id="PTHR14469:SF0">
    <property type="entry name" value="FAMILY WITH SEQUENCE SIMILARITY 113"/>
    <property type="match status" value="1"/>
</dbReference>
<dbReference type="SUPFAM" id="SSF52266">
    <property type="entry name" value="SGNH hydrolase"/>
    <property type="match status" value="1"/>
</dbReference>
<feature type="domain" description="Tyr recombinase" evidence="5">
    <location>
        <begin position="66"/>
        <end position="276"/>
    </location>
</feature>
<accession>A0AA88XZ10</accession>
<keyword evidence="7" id="KW-1185">Reference proteome</keyword>
<dbReference type="SUPFAM" id="SSF47823">
    <property type="entry name" value="lambda integrase-like, N-terminal domain"/>
    <property type="match status" value="1"/>
</dbReference>
<comment type="caution">
    <text evidence="6">The sequence shown here is derived from an EMBL/GenBank/DDBJ whole genome shotgun (WGS) entry which is preliminary data.</text>
</comment>
<feature type="compositionally biased region" description="Basic and acidic residues" evidence="4">
    <location>
        <begin position="492"/>
        <end position="501"/>
    </location>
</feature>
<keyword evidence="2" id="KW-0233">DNA recombination</keyword>
<comment type="similarity">
    <text evidence="3">Belongs to the PC-esterase family.</text>
</comment>
<proteinExistence type="inferred from homology"/>
<evidence type="ECO:0000313" key="7">
    <source>
        <dbReference type="Proteomes" id="UP001186944"/>
    </source>
</evidence>
<reference evidence="6" key="1">
    <citation type="submission" date="2019-08" db="EMBL/GenBank/DDBJ databases">
        <title>The improved chromosome-level genome for the pearl oyster Pinctada fucata martensii using PacBio sequencing and Hi-C.</title>
        <authorList>
            <person name="Zheng Z."/>
        </authorList>
    </citation>
    <scope>NUCLEOTIDE SEQUENCE</scope>
    <source>
        <strain evidence="6">ZZ-2019</strain>
        <tissue evidence="6">Adductor muscle</tissue>
    </source>
</reference>
<evidence type="ECO:0000256" key="2">
    <source>
        <dbReference type="ARBA" id="ARBA00023172"/>
    </source>
</evidence>
<dbReference type="SUPFAM" id="SSF56349">
    <property type="entry name" value="DNA breaking-rejoining enzymes"/>
    <property type="match status" value="1"/>
</dbReference>
<dbReference type="AlphaFoldDB" id="A0AA88XZ10"/>
<dbReference type="Gene3D" id="1.10.150.130">
    <property type="match status" value="1"/>
</dbReference>
<evidence type="ECO:0000256" key="3">
    <source>
        <dbReference type="ARBA" id="ARBA00037957"/>
    </source>
</evidence>
<keyword evidence="1" id="KW-0238">DNA-binding</keyword>
<dbReference type="InterPro" id="IPR010998">
    <property type="entry name" value="Integrase_recombinase_N"/>
</dbReference>
<dbReference type="InterPro" id="IPR013762">
    <property type="entry name" value="Integrase-like_cat_sf"/>
</dbReference>
<evidence type="ECO:0000259" key="5">
    <source>
        <dbReference type="PROSITE" id="PS51898"/>
    </source>
</evidence>
<dbReference type="Proteomes" id="UP001186944">
    <property type="component" value="Unassembled WGS sequence"/>
</dbReference>
<feature type="compositionally biased region" description="Basic and acidic residues" evidence="4">
    <location>
        <begin position="560"/>
        <end position="574"/>
    </location>
</feature>
<dbReference type="InterPro" id="IPR011010">
    <property type="entry name" value="DNA_brk_join_enz"/>
</dbReference>
<sequence length="696" mass="80445">MPASVSTVAVYLSSLVQKSVSESVLSTNFYSIKWHHDISLCANPCDSKILHLLMEGGKRILSKPINKKEPITPEILKKIVDKYGQDANKNNLSHVRICSMFLLGFSGFLRFSELSKLKVKNISFHELHMSVHIEGSKTDVYRRGNNVLIARTSKDTCPVYWLKLYLDLAGISKSPEDFIFRSIRYFKSSDSYKLCSCNRPISYTRARELLHDALASVGLDTKCFGLHSLRSGGATSAAENNVSDRLLKLHGRWKSDLSRDNYIKDSTSNQLSGEHHYENDDLIEGGRRGEMVNGVNYREVRQYQTKTHLVRFYFVTRCYSTYMESILADFSIDPKPDVIIMNSCLWDISRYGRNGVDEYKTNLKKLFTRFREVLPEDTLVIWNATLPISKSARGGFIVPGIEFMNNTLRLDVLEANFYARQIVASHEYDLLDLHYHLRDQLHRRANDGIHWDKTAHRRITNLLLTHIADAWRERKPRRAHNIKNRDSDDETEVNKASERYDQNGNLLNSKSHHKEDKDTGASLDASRRKPNCDLDNTKPNKDLEHSNANRNHEYLNQNRNNDHQHLNRNRDPRINRSPISVRHSVARPLIQSDGLLEPPRPLFGHTAPRQHYNLNNLSVVGPPAFEPYSPPVTRFLPALPPTNYNVTRIVPNHVMYMVPNQPIPSHTNNFTWQPYAQDDFLPVNRSRHYIRDYRFW</sequence>
<dbReference type="Pfam" id="PF00589">
    <property type="entry name" value="Phage_integrase"/>
    <property type="match status" value="1"/>
</dbReference>
<dbReference type="InterPro" id="IPR002104">
    <property type="entry name" value="Integrase_catalytic"/>
</dbReference>
<feature type="compositionally biased region" description="Basic and acidic residues" evidence="4">
    <location>
        <begin position="513"/>
        <end position="553"/>
    </location>
</feature>
<name>A0AA88XZ10_PINIB</name>
<dbReference type="Gene3D" id="3.40.50.1110">
    <property type="entry name" value="SGNH hydrolase"/>
    <property type="match status" value="1"/>
</dbReference>
<dbReference type="Gene3D" id="1.10.443.10">
    <property type="entry name" value="Intergrase catalytic core"/>
    <property type="match status" value="1"/>
</dbReference>
<dbReference type="EMBL" id="VSWD01000008">
    <property type="protein sequence ID" value="KAK3094780.1"/>
    <property type="molecule type" value="Genomic_DNA"/>
</dbReference>
<dbReference type="GO" id="GO:0015074">
    <property type="term" value="P:DNA integration"/>
    <property type="evidence" value="ECO:0007669"/>
    <property type="project" value="InterPro"/>
</dbReference>
<dbReference type="GO" id="GO:0003677">
    <property type="term" value="F:DNA binding"/>
    <property type="evidence" value="ECO:0007669"/>
    <property type="project" value="UniProtKB-KW"/>
</dbReference>
<dbReference type="PANTHER" id="PTHR14469">
    <property type="entry name" value="SARCOMA ANTIGEN NY-SAR-23"/>
    <property type="match status" value="1"/>
</dbReference>
<evidence type="ECO:0000256" key="1">
    <source>
        <dbReference type="ARBA" id="ARBA00023125"/>
    </source>
</evidence>
<dbReference type="PROSITE" id="PS51898">
    <property type="entry name" value="TYR_RECOMBINASE"/>
    <property type="match status" value="1"/>
</dbReference>